<protein>
    <submittedName>
        <fullName evidence="2">Zinc finger MYM-type protein 1 isoform X4</fullName>
    </submittedName>
</protein>
<dbReference type="RefSeq" id="XP_073936724.1">
    <property type="nucleotide sequence ID" value="XM_074080623.1"/>
</dbReference>
<name>A0AC58N4Y6_CASCN</name>
<organism evidence="1 2">
    <name type="scientific">Castor canadensis</name>
    <name type="common">American beaver</name>
    <dbReference type="NCBI Taxonomy" id="51338"/>
    <lineage>
        <taxon>Eukaryota</taxon>
        <taxon>Metazoa</taxon>
        <taxon>Chordata</taxon>
        <taxon>Craniata</taxon>
        <taxon>Vertebrata</taxon>
        <taxon>Euteleostomi</taxon>
        <taxon>Mammalia</taxon>
        <taxon>Eutheria</taxon>
        <taxon>Euarchontoglires</taxon>
        <taxon>Glires</taxon>
        <taxon>Rodentia</taxon>
        <taxon>Castorimorpha</taxon>
        <taxon>Castoridae</taxon>
        <taxon>Castor</taxon>
    </lineage>
</organism>
<evidence type="ECO:0000313" key="2">
    <source>
        <dbReference type="RefSeq" id="XP_073936724.1"/>
    </source>
</evidence>
<dbReference type="Proteomes" id="UP001732720">
    <property type="component" value="Chromosome 7"/>
</dbReference>
<sequence>MNKMLPSVSTTAVQVSCSGCKKILQKGQTAYQRKGSTQLFCSTPCITEYISSANLPAPTKRTCSYCSKDISNLKDVISVHLEDNTTSKNFCSLSCLSSYEEKRKPFVTICSNSILTKCTMCQKTAIIQYEVKYQNMKHSICSNACFSKFHSTNNFIMNCCENCGTYCYTSSSLFHVLQMEGQSHFFNSSKNITACKQKLAKTLTSFPCKSLKSSNEMVEITNDLGKTEVFCSINCFSAYNKAVMESSAVNVSMVQDEPMNCLSPKKESIPVISNIVSLADTQMAQPIMNTDLVQGTISSVTANVITNDLGV</sequence>
<reference evidence="2" key="1">
    <citation type="submission" date="2025-08" db="UniProtKB">
        <authorList>
            <consortium name="RefSeq"/>
        </authorList>
    </citation>
    <scope>IDENTIFICATION</scope>
</reference>
<keyword evidence="1" id="KW-1185">Reference proteome</keyword>
<accession>A0AC58N4Y6</accession>
<proteinExistence type="predicted"/>
<gene>
    <name evidence="2" type="primary">Zmym1</name>
</gene>
<evidence type="ECO:0000313" key="1">
    <source>
        <dbReference type="Proteomes" id="UP001732720"/>
    </source>
</evidence>